<reference evidence="1" key="1">
    <citation type="submission" date="2018-05" db="EMBL/GenBank/DDBJ databases">
        <authorList>
            <person name="Lanie J.A."/>
            <person name="Ng W.-L."/>
            <person name="Kazmierczak K.M."/>
            <person name="Andrzejewski T.M."/>
            <person name="Davidsen T.M."/>
            <person name="Wayne K.J."/>
            <person name="Tettelin H."/>
            <person name="Glass J.I."/>
            <person name="Rusch D."/>
            <person name="Podicherti R."/>
            <person name="Tsui H.-C.T."/>
            <person name="Winkler M.E."/>
        </authorList>
    </citation>
    <scope>NUCLEOTIDE SEQUENCE</scope>
</reference>
<evidence type="ECO:0000313" key="1">
    <source>
        <dbReference type="EMBL" id="SVC73784.1"/>
    </source>
</evidence>
<accession>A0A382PK77</accession>
<name>A0A382PK77_9ZZZZ</name>
<sequence length="30" mass="3724">MFLLNHHLKYKSTYLNRKNQNYHIMTMANV</sequence>
<dbReference type="AlphaFoldDB" id="A0A382PK77"/>
<organism evidence="1">
    <name type="scientific">marine metagenome</name>
    <dbReference type="NCBI Taxonomy" id="408172"/>
    <lineage>
        <taxon>unclassified sequences</taxon>
        <taxon>metagenomes</taxon>
        <taxon>ecological metagenomes</taxon>
    </lineage>
</organism>
<proteinExistence type="predicted"/>
<dbReference type="EMBL" id="UINC01107995">
    <property type="protein sequence ID" value="SVC73784.1"/>
    <property type="molecule type" value="Genomic_DNA"/>
</dbReference>
<protein>
    <submittedName>
        <fullName evidence="1">Uncharacterized protein</fullName>
    </submittedName>
</protein>
<gene>
    <name evidence="1" type="ORF">METZ01_LOCUS326638</name>
</gene>